<organism evidence="8 9">
    <name type="scientific">Sphaerulina musiva (strain SO2202)</name>
    <name type="common">Poplar stem canker fungus</name>
    <name type="synonym">Septoria musiva</name>
    <dbReference type="NCBI Taxonomy" id="692275"/>
    <lineage>
        <taxon>Eukaryota</taxon>
        <taxon>Fungi</taxon>
        <taxon>Dikarya</taxon>
        <taxon>Ascomycota</taxon>
        <taxon>Pezizomycotina</taxon>
        <taxon>Dothideomycetes</taxon>
        <taxon>Dothideomycetidae</taxon>
        <taxon>Mycosphaerellales</taxon>
        <taxon>Mycosphaerellaceae</taxon>
        <taxon>Sphaerulina</taxon>
    </lineage>
</organism>
<dbReference type="GO" id="GO:0015631">
    <property type="term" value="F:tubulin binding"/>
    <property type="evidence" value="ECO:0007669"/>
    <property type="project" value="InterPro"/>
</dbReference>
<dbReference type="OMA" id="YFQHEIT"/>
<keyword evidence="9" id="KW-1185">Reference proteome</keyword>
<comment type="subunit">
    <text evidence="5">Supercomplex made of cofactors A to E. Cofactors A and D function by capturing and stabilizing tubulin in a quasi-native conformation. Cofactor E binds to the cofactor D-tubulin complex; interaction with cofactor C then causes the release of tubulin polypeptides that are committed to the native state.</text>
</comment>
<dbReference type="STRING" id="692275.M3CR63"/>
<dbReference type="InterPro" id="IPR017901">
    <property type="entry name" value="C-CAP_CF_C-like"/>
</dbReference>
<evidence type="ECO:0000256" key="1">
    <source>
        <dbReference type="ARBA" id="ARBA00004496"/>
    </source>
</evidence>
<evidence type="ECO:0000256" key="5">
    <source>
        <dbReference type="ARBA" id="ARBA00026055"/>
    </source>
</evidence>
<feature type="compositionally biased region" description="Polar residues" evidence="6">
    <location>
        <begin position="1"/>
        <end position="19"/>
    </location>
</feature>
<proteinExistence type="inferred from homology"/>
<dbReference type="Proteomes" id="UP000016931">
    <property type="component" value="Unassembled WGS sequence"/>
</dbReference>
<evidence type="ECO:0000259" key="7">
    <source>
        <dbReference type="PROSITE" id="PS51329"/>
    </source>
</evidence>
<evidence type="ECO:0000256" key="4">
    <source>
        <dbReference type="ARBA" id="ARBA00022990"/>
    </source>
</evidence>
<dbReference type="PANTHER" id="PTHR15139">
    <property type="entry name" value="TUBULIN FOLDING COFACTOR C"/>
    <property type="match status" value="1"/>
</dbReference>
<feature type="region of interest" description="Disordered" evidence="6">
    <location>
        <begin position="156"/>
        <end position="178"/>
    </location>
</feature>
<dbReference type="AlphaFoldDB" id="M3CR63"/>
<evidence type="ECO:0000313" key="9">
    <source>
        <dbReference type="Proteomes" id="UP000016931"/>
    </source>
</evidence>
<dbReference type="HOGENOM" id="CLU_032612_1_0_1"/>
<dbReference type="Pfam" id="PF07986">
    <property type="entry name" value="TBCC"/>
    <property type="match status" value="1"/>
</dbReference>
<evidence type="ECO:0000256" key="3">
    <source>
        <dbReference type="ARBA" id="ARBA00022490"/>
    </source>
</evidence>
<dbReference type="InterPro" id="IPR031925">
    <property type="entry name" value="TBCC_N"/>
</dbReference>
<dbReference type="OrthoDB" id="194775at2759"/>
<dbReference type="Gene3D" id="2.160.20.70">
    <property type="match status" value="1"/>
</dbReference>
<keyword evidence="3" id="KW-0963">Cytoplasm</keyword>
<dbReference type="PANTHER" id="PTHR15139:SF0">
    <property type="entry name" value="TUBULIN-SPECIFIC CHAPERONE C"/>
    <property type="match status" value="1"/>
</dbReference>
<evidence type="ECO:0000256" key="6">
    <source>
        <dbReference type="SAM" id="MobiDB-lite"/>
    </source>
</evidence>
<reference evidence="8 9" key="1">
    <citation type="journal article" date="2012" name="PLoS Pathog.">
        <title>Diverse lifestyles and strategies of plant pathogenesis encoded in the genomes of eighteen Dothideomycetes fungi.</title>
        <authorList>
            <person name="Ohm R.A."/>
            <person name="Feau N."/>
            <person name="Henrissat B."/>
            <person name="Schoch C.L."/>
            <person name="Horwitz B.A."/>
            <person name="Barry K.W."/>
            <person name="Condon B.J."/>
            <person name="Copeland A.C."/>
            <person name="Dhillon B."/>
            <person name="Glaser F."/>
            <person name="Hesse C.N."/>
            <person name="Kosti I."/>
            <person name="LaButti K."/>
            <person name="Lindquist E.A."/>
            <person name="Lucas S."/>
            <person name="Salamov A.A."/>
            <person name="Bradshaw R.E."/>
            <person name="Ciuffetti L."/>
            <person name="Hamelin R.C."/>
            <person name="Kema G.H.J."/>
            <person name="Lawrence C."/>
            <person name="Scott J.A."/>
            <person name="Spatafora J.W."/>
            <person name="Turgeon B.G."/>
            <person name="de Wit P.J.G.M."/>
            <person name="Zhong S."/>
            <person name="Goodwin S.B."/>
            <person name="Grigoriev I.V."/>
        </authorList>
    </citation>
    <scope>NUCLEOTIDE SEQUENCE [LARGE SCALE GENOMIC DNA]</scope>
    <source>
        <strain evidence="8 9">SO2202</strain>
    </source>
</reference>
<feature type="compositionally biased region" description="Polar residues" evidence="6">
    <location>
        <begin position="162"/>
        <end position="178"/>
    </location>
</feature>
<accession>M3CR63</accession>
<dbReference type="PROSITE" id="PS51329">
    <property type="entry name" value="C_CAP_COFACTOR_C"/>
    <property type="match status" value="1"/>
</dbReference>
<dbReference type="Pfam" id="PF16752">
    <property type="entry name" value="TBCC_N"/>
    <property type="match status" value="1"/>
</dbReference>
<dbReference type="InterPro" id="IPR027684">
    <property type="entry name" value="TBCC"/>
</dbReference>
<dbReference type="Gene3D" id="1.20.58.1250">
    <property type="entry name" value="Tubulin Binding Cofactor C, N-terminal domain"/>
    <property type="match status" value="1"/>
</dbReference>
<comment type="subcellular location">
    <subcellularLocation>
        <location evidence="1">Cytoplasm</location>
    </subcellularLocation>
</comment>
<feature type="region of interest" description="Disordered" evidence="6">
    <location>
        <begin position="1"/>
        <end position="27"/>
    </location>
</feature>
<gene>
    <name evidence="8" type="ORF">SEPMUDRAFT_147799</name>
</gene>
<dbReference type="InterPro" id="IPR016098">
    <property type="entry name" value="CAP/MinC_C"/>
</dbReference>
<comment type="similarity">
    <text evidence="2">Belongs to the TBCC family.</text>
</comment>
<dbReference type="GO" id="GO:0005737">
    <property type="term" value="C:cytoplasm"/>
    <property type="evidence" value="ECO:0007669"/>
    <property type="project" value="UniProtKB-SubCell"/>
</dbReference>
<protein>
    <submittedName>
        <fullName evidence="8">TBCC-domain-containing protein</fullName>
    </submittedName>
</protein>
<dbReference type="GeneID" id="27901669"/>
<name>M3CR63_SPHMS</name>
<dbReference type="InterPro" id="IPR012945">
    <property type="entry name" value="Tubulin-bd_cofactor_C_dom"/>
</dbReference>
<evidence type="ECO:0000313" key="8">
    <source>
        <dbReference type="EMBL" id="EMF16158.1"/>
    </source>
</evidence>
<feature type="domain" description="C-CAP/cofactor C-like" evidence="7">
    <location>
        <begin position="193"/>
        <end position="343"/>
    </location>
</feature>
<dbReference type="RefSeq" id="XP_016764279.1">
    <property type="nucleotide sequence ID" value="XM_016904532.1"/>
</dbReference>
<sequence>MQTTDDTMASSEQKSTSTDGRAAPAVQLSPSEKFFRYFQLEVTDLQEQMARISKHSLTGGERSDAIDHCLSGIARLSSEVQDASSYVPAYDQRTYGEAIKALNHKLQEVRQSHAPKPKFSFKSKSGAFFTAGKNASAISVNDAAELAHQEQLKAPPHLHDVSSGSSMPTTPVGSSTPAHESAVEGAAAMDGFPPATGIYSQSKSLDVSDHKGMHVVLPTTASHAISSGTVSNIRQCVVDLSQATADKPLAALYLKNIASSLIICGHVSGAIMMHNITDSVILVATRQFRMHDSTNCNVYLLATGRPIIENCDAICFAPLPQAYMLESDKQVDNKWSDVDDFKWLRGEQSPHWSMLAPEKRVVEQVWRDIALDGPKTSVQNALDAVNIPIQE</sequence>
<keyword evidence="4" id="KW-0007">Acetylation</keyword>
<dbReference type="GO" id="GO:0007023">
    <property type="term" value="P:post-chaperonin tubulin folding pathway"/>
    <property type="evidence" value="ECO:0007669"/>
    <property type="project" value="InterPro"/>
</dbReference>
<dbReference type="GO" id="GO:0007021">
    <property type="term" value="P:tubulin complex assembly"/>
    <property type="evidence" value="ECO:0007669"/>
    <property type="project" value="TreeGrafter"/>
</dbReference>
<dbReference type="EMBL" id="KB456261">
    <property type="protein sequence ID" value="EMF16158.1"/>
    <property type="molecule type" value="Genomic_DNA"/>
</dbReference>
<evidence type="ECO:0000256" key="2">
    <source>
        <dbReference type="ARBA" id="ARBA00008848"/>
    </source>
</evidence>
<dbReference type="InterPro" id="IPR038397">
    <property type="entry name" value="TBCC_N_sf"/>
</dbReference>
<dbReference type="eggNOG" id="KOG2512">
    <property type="taxonomic scope" value="Eukaryota"/>
</dbReference>